<dbReference type="InterPro" id="IPR036188">
    <property type="entry name" value="FAD/NAD-bd_sf"/>
</dbReference>
<evidence type="ECO:0000259" key="4">
    <source>
        <dbReference type="PROSITE" id="PS00623"/>
    </source>
</evidence>
<dbReference type="GO" id="GO:0050660">
    <property type="term" value="F:flavin adenine dinucleotide binding"/>
    <property type="evidence" value="ECO:0007669"/>
    <property type="project" value="InterPro"/>
</dbReference>
<feature type="binding site" evidence="2">
    <location>
        <position position="137"/>
    </location>
    <ligand>
        <name>FAD</name>
        <dbReference type="ChEBI" id="CHEBI:57692"/>
    </ligand>
</feature>
<dbReference type="PIRSF" id="PIRSF000137">
    <property type="entry name" value="Alcohol_oxidase"/>
    <property type="match status" value="1"/>
</dbReference>
<keyword evidence="3" id="KW-0285">Flavoprotein</keyword>
<dbReference type="AlphaFoldDB" id="A0A9P0DPU7"/>
<dbReference type="InterPro" id="IPR000172">
    <property type="entry name" value="GMC_OxRdtase_N"/>
</dbReference>
<reference evidence="6" key="1">
    <citation type="submission" date="2022-01" db="EMBL/GenBank/DDBJ databases">
        <authorList>
            <person name="King R."/>
        </authorList>
    </citation>
    <scope>NUCLEOTIDE SEQUENCE</scope>
</reference>
<feature type="binding site" evidence="2">
    <location>
        <position position="274"/>
    </location>
    <ligand>
        <name>FAD</name>
        <dbReference type="ChEBI" id="CHEBI:57692"/>
    </ligand>
</feature>
<dbReference type="OrthoDB" id="269227at2759"/>
<dbReference type="SUPFAM" id="SSF51905">
    <property type="entry name" value="FAD/NAD(P)-binding domain"/>
    <property type="match status" value="1"/>
</dbReference>
<evidence type="ECO:0000256" key="1">
    <source>
        <dbReference type="ARBA" id="ARBA00010790"/>
    </source>
</evidence>
<comment type="similarity">
    <text evidence="1 3">Belongs to the GMC oxidoreductase family.</text>
</comment>
<dbReference type="PROSITE" id="PS00623">
    <property type="entry name" value="GMC_OXRED_1"/>
    <property type="match status" value="1"/>
</dbReference>
<dbReference type="InterPro" id="IPR007867">
    <property type="entry name" value="GMC_OxRtase_C"/>
</dbReference>
<name>A0A9P0DPU7_PHACE</name>
<keyword evidence="2 3" id="KW-0274">FAD</keyword>
<dbReference type="Gene3D" id="3.30.560.10">
    <property type="entry name" value="Glucose Oxidase, domain 3"/>
    <property type="match status" value="1"/>
</dbReference>
<accession>A0A9P0DPU7</accession>
<feature type="domain" description="Glucose-methanol-choline oxidoreductase N-terminal" evidence="5">
    <location>
        <begin position="311"/>
        <end position="325"/>
    </location>
</feature>
<feature type="domain" description="Glucose-methanol-choline oxidoreductase N-terminal" evidence="4">
    <location>
        <begin position="135"/>
        <end position="158"/>
    </location>
</feature>
<evidence type="ECO:0000256" key="3">
    <source>
        <dbReference type="RuleBase" id="RU003968"/>
    </source>
</evidence>
<dbReference type="Gene3D" id="3.50.50.60">
    <property type="entry name" value="FAD/NAD(P)-binding domain"/>
    <property type="match status" value="1"/>
</dbReference>
<gene>
    <name evidence="6" type="ORF">PHAECO_LOCUS7930</name>
</gene>
<dbReference type="EMBL" id="OU896710">
    <property type="protein sequence ID" value="CAH1163185.1"/>
    <property type="molecule type" value="Genomic_DNA"/>
</dbReference>
<evidence type="ECO:0000313" key="6">
    <source>
        <dbReference type="EMBL" id="CAH1163185.1"/>
    </source>
</evidence>
<dbReference type="Pfam" id="PF00732">
    <property type="entry name" value="GMC_oxred_N"/>
    <property type="match status" value="1"/>
</dbReference>
<dbReference type="GO" id="GO:0016614">
    <property type="term" value="F:oxidoreductase activity, acting on CH-OH group of donors"/>
    <property type="evidence" value="ECO:0007669"/>
    <property type="project" value="InterPro"/>
</dbReference>
<proteinExistence type="inferred from homology"/>
<keyword evidence="7" id="KW-1185">Reference proteome</keyword>
<dbReference type="Pfam" id="PF05199">
    <property type="entry name" value="GMC_oxred_C"/>
    <property type="match status" value="1"/>
</dbReference>
<evidence type="ECO:0000313" key="7">
    <source>
        <dbReference type="Proteomes" id="UP001153737"/>
    </source>
</evidence>
<organism evidence="6 7">
    <name type="scientific">Phaedon cochleariae</name>
    <name type="common">Mustard beetle</name>
    <dbReference type="NCBI Taxonomy" id="80249"/>
    <lineage>
        <taxon>Eukaryota</taxon>
        <taxon>Metazoa</taxon>
        <taxon>Ecdysozoa</taxon>
        <taxon>Arthropoda</taxon>
        <taxon>Hexapoda</taxon>
        <taxon>Insecta</taxon>
        <taxon>Pterygota</taxon>
        <taxon>Neoptera</taxon>
        <taxon>Endopterygota</taxon>
        <taxon>Coleoptera</taxon>
        <taxon>Polyphaga</taxon>
        <taxon>Cucujiformia</taxon>
        <taxon>Chrysomeloidea</taxon>
        <taxon>Chrysomelidae</taxon>
        <taxon>Chrysomelinae</taxon>
        <taxon>Chrysomelini</taxon>
        <taxon>Phaedon</taxon>
    </lineage>
</organism>
<dbReference type="PANTHER" id="PTHR11552:SF215">
    <property type="entry name" value="FI02019P"/>
    <property type="match status" value="1"/>
</dbReference>
<evidence type="ECO:0000259" key="5">
    <source>
        <dbReference type="PROSITE" id="PS00624"/>
    </source>
</evidence>
<evidence type="ECO:0000256" key="2">
    <source>
        <dbReference type="PIRSR" id="PIRSR000137-2"/>
    </source>
</evidence>
<dbReference type="InterPro" id="IPR012132">
    <property type="entry name" value="GMC_OxRdtase"/>
</dbReference>
<comment type="cofactor">
    <cofactor evidence="2">
        <name>FAD</name>
        <dbReference type="ChEBI" id="CHEBI:57692"/>
    </cofactor>
</comment>
<reference evidence="6" key="2">
    <citation type="submission" date="2022-10" db="EMBL/GenBank/DDBJ databases">
        <authorList>
            <consortium name="ENA_rothamsted_submissions"/>
            <consortium name="culmorum"/>
            <person name="King R."/>
        </authorList>
    </citation>
    <scope>NUCLEOTIDE SEQUENCE</scope>
</reference>
<protein>
    <recommendedName>
        <fullName evidence="4 5">Glucose-methanol-choline oxidoreductase N-terminal domain-containing protein</fullName>
    </recommendedName>
</protein>
<sequence length="627" mass="70089">MVLETLFVTTAAKTIGIVGSTLWLIPLILAGLTYVNYDRLDPEAPVIDARILDKDYDFVVVGGGSAGAVVASRLSEVPDWKVLLLEAGPDENEISDVPSLAAYLQLSKLDWTYKTEYTGRACMGMKSGRCNWPRGKVLGGSSVLNYMLYVRGNRHDYDLWEQLGNPGWNYDNVLRYFKKSEDNRNPYLTQTPYHEKGGLLTVQESPWRTPLVVAFLEAGLEMGYPIRDINGAEQAGFMIAQGTIRRGSRCSTGKAFLRPIRLRKNIHIALNSHVTRVLINPTTMRAFGVEFIRNGKKQVVLARKEVILAAGAINTPQILMVSGVGPKRELRKHGIPVLRDLPVGENLQDHVGMGGLTFRIDRPVSIVQDRFQAFPMTMQYILRQTGPMTTLGGVEGLAFVNTYLGNRSWPDIQFHMAPASVNSDAGARVRKVLGLTDELYDAVYKPIANQDVYTLMPLLLRPRSRGWVRLRDKNPLSPPLIHANYFDDPIDIKTLVEGAKIAINISKARAFEKFGSRLHSIPFPNCAEHEFRSDAYWECHIRTISMTIYHPVGTCKMGPEWDQGAVVDPWLRVYGVKGLRIIDASIMPTIPSGNTNAPTIMVGEKGADMVKEDWMTNRQSVNSERQF</sequence>
<dbReference type="PANTHER" id="PTHR11552">
    <property type="entry name" value="GLUCOSE-METHANOL-CHOLINE GMC OXIDOREDUCTASE"/>
    <property type="match status" value="1"/>
</dbReference>
<dbReference type="Proteomes" id="UP001153737">
    <property type="component" value="Chromosome 4"/>
</dbReference>
<dbReference type="SUPFAM" id="SSF54373">
    <property type="entry name" value="FAD-linked reductases, C-terminal domain"/>
    <property type="match status" value="1"/>
</dbReference>
<dbReference type="PROSITE" id="PS00624">
    <property type="entry name" value="GMC_OXRED_2"/>
    <property type="match status" value="1"/>
</dbReference>